<organism evidence="2 3">
    <name type="scientific">Opisthorchis felineus</name>
    <dbReference type="NCBI Taxonomy" id="147828"/>
    <lineage>
        <taxon>Eukaryota</taxon>
        <taxon>Metazoa</taxon>
        <taxon>Spiralia</taxon>
        <taxon>Lophotrochozoa</taxon>
        <taxon>Platyhelminthes</taxon>
        <taxon>Trematoda</taxon>
        <taxon>Digenea</taxon>
        <taxon>Opisthorchiida</taxon>
        <taxon>Opisthorchiata</taxon>
        <taxon>Opisthorchiidae</taxon>
        <taxon>Opisthorchis</taxon>
    </lineage>
</organism>
<gene>
    <name evidence="2" type="ORF">CRM22_005812</name>
</gene>
<sequence length="151" mass="17000">AIVAIIRHFLSVPISKAFSQTMPHNIQADVECFDSLNTSNPQLAAVSADEQALAYQFLEWKVFKFDPSTASGHVWSALKEYNEMLSSRTYLTSNRIANIDILLGGALFPFIEKLNSQEKEQVGNLLRWYTLIASNSSSNLPTIPFQRLPMY</sequence>
<evidence type="ECO:0000313" key="3">
    <source>
        <dbReference type="Proteomes" id="UP000308267"/>
    </source>
</evidence>
<feature type="domain" description="Nuclear-export cofactor Arc1-like N-terminal" evidence="1">
    <location>
        <begin position="70"/>
        <end position="133"/>
    </location>
</feature>
<evidence type="ECO:0000259" key="1">
    <source>
        <dbReference type="Pfam" id="PF21972"/>
    </source>
</evidence>
<dbReference type="GO" id="GO:0043517">
    <property type="term" value="P:positive regulation of DNA damage response, signal transduction by p53 class mediator"/>
    <property type="evidence" value="ECO:0007669"/>
    <property type="project" value="InterPro"/>
</dbReference>
<feature type="non-terminal residue" evidence="2">
    <location>
        <position position="1"/>
    </location>
</feature>
<accession>A0A4V6RGZ4</accession>
<dbReference type="SUPFAM" id="SSF47616">
    <property type="entry name" value="GST C-terminal domain-like"/>
    <property type="match status" value="1"/>
</dbReference>
<name>A0A4V6RGZ4_OPIFE</name>
<protein>
    <recommendedName>
        <fullName evidence="1">Nuclear-export cofactor Arc1-like N-terminal domain-containing protein</fullName>
    </recommendedName>
</protein>
<dbReference type="InterPro" id="IPR053836">
    <property type="entry name" value="Arc1-like_N"/>
</dbReference>
<comment type="caution">
    <text evidence="2">The sequence shown here is derived from an EMBL/GenBank/DDBJ whole genome shotgun (WGS) entry which is preliminary data.</text>
</comment>
<dbReference type="GO" id="GO:0017101">
    <property type="term" value="C:aminoacyl-tRNA synthetase multienzyme complex"/>
    <property type="evidence" value="ECO:0007669"/>
    <property type="project" value="InterPro"/>
</dbReference>
<dbReference type="STRING" id="147828.A0A4V6RGZ4"/>
<dbReference type="Pfam" id="PF21972">
    <property type="entry name" value="Arc1p_N_like"/>
    <property type="match status" value="1"/>
</dbReference>
<dbReference type="EMBL" id="SJOL01006485">
    <property type="protein sequence ID" value="TGZ65534.1"/>
    <property type="molecule type" value="Genomic_DNA"/>
</dbReference>
<dbReference type="PANTHER" id="PTHR44490:SF1">
    <property type="entry name" value="EUKARYOTIC TRANSLATION ELONGATION FACTOR 1 EPSILON-1"/>
    <property type="match status" value="1"/>
</dbReference>
<reference evidence="2 3" key="1">
    <citation type="journal article" date="2019" name="BMC Genomics">
        <title>New insights from Opisthorchis felineus genome: update on genomics of the epidemiologically important liver flukes.</title>
        <authorList>
            <person name="Ershov N.I."/>
            <person name="Mordvinov V.A."/>
            <person name="Prokhortchouk E.B."/>
            <person name="Pakharukova M.Y."/>
            <person name="Gunbin K.V."/>
            <person name="Ustyantsev K."/>
            <person name="Genaev M.A."/>
            <person name="Blinov A.G."/>
            <person name="Mazur A."/>
            <person name="Boulygina E."/>
            <person name="Tsygankova S."/>
            <person name="Khrameeva E."/>
            <person name="Chekanov N."/>
            <person name="Fan G."/>
            <person name="Xiao A."/>
            <person name="Zhang H."/>
            <person name="Xu X."/>
            <person name="Yang H."/>
            <person name="Solovyev V."/>
            <person name="Lee S.M."/>
            <person name="Liu X."/>
            <person name="Afonnikov D.A."/>
            <person name="Skryabin K.G."/>
        </authorList>
    </citation>
    <scope>NUCLEOTIDE SEQUENCE [LARGE SCALE GENOMIC DNA]</scope>
    <source>
        <strain evidence="2">AK-0245</strain>
        <tissue evidence="2">Whole organism</tissue>
    </source>
</reference>
<dbReference type="InterPro" id="IPR042450">
    <property type="entry name" value="EEF1E1"/>
</dbReference>
<keyword evidence="3" id="KW-1185">Reference proteome</keyword>
<dbReference type="InterPro" id="IPR036282">
    <property type="entry name" value="Glutathione-S-Trfase_C_sf"/>
</dbReference>
<evidence type="ECO:0000313" key="2">
    <source>
        <dbReference type="EMBL" id="TGZ65534.1"/>
    </source>
</evidence>
<dbReference type="Proteomes" id="UP000308267">
    <property type="component" value="Unassembled WGS sequence"/>
</dbReference>
<proteinExistence type="predicted"/>
<dbReference type="GO" id="GO:0005634">
    <property type="term" value="C:nucleus"/>
    <property type="evidence" value="ECO:0007669"/>
    <property type="project" value="TreeGrafter"/>
</dbReference>
<dbReference type="OrthoDB" id="6238491at2759"/>
<dbReference type="PANTHER" id="PTHR44490">
    <property type="entry name" value="EUKARYOTIC TRANSLATION ELONGATION FACTOR 1 EPSILON-1"/>
    <property type="match status" value="1"/>
</dbReference>
<dbReference type="GO" id="GO:0005737">
    <property type="term" value="C:cytoplasm"/>
    <property type="evidence" value="ECO:0007669"/>
    <property type="project" value="TreeGrafter"/>
</dbReference>
<dbReference type="AlphaFoldDB" id="A0A4V6RGZ4"/>
<dbReference type="Gene3D" id="1.20.1050.10">
    <property type="match status" value="1"/>
</dbReference>